<dbReference type="PANTHER" id="PTHR30558:SF3">
    <property type="entry name" value="BIOPOLYMER TRANSPORT PROTEIN EXBD-RELATED"/>
    <property type="match status" value="1"/>
</dbReference>
<protein>
    <recommendedName>
        <fullName evidence="10">Biopolymer transport protein ExbD/TolR</fullName>
    </recommendedName>
</protein>
<comment type="subcellular location">
    <subcellularLocation>
        <location evidence="1">Cell membrane</location>
        <topology evidence="1">Single-pass membrane protein</topology>
    </subcellularLocation>
    <subcellularLocation>
        <location evidence="7">Cell membrane</location>
        <topology evidence="7">Single-pass type II membrane protein</topology>
    </subcellularLocation>
</comment>
<dbReference type="InterPro" id="IPR003400">
    <property type="entry name" value="ExbD"/>
</dbReference>
<dbReference type="OrthoDB" id="9793581at2"/>
<dbReference type="RefSeq" id="WP_012500863.1">
    <property type="nucleotide sequence ID" value="NC_011026.1"/>
</dbReference>
<evidence type="ECO:0000313" key="8">
    <source>
        <dbReference type="EMBL" id="ACF14781.1"/>
    </source>
</evidence>
<dbReference type="EMBL" id="CP001100">
    <property type="protein sequence ID" value="ACF14781.1"/>
    <property type="molecule type" value="Genomic_DNA"/>
</dbReference>
<keyword evidence="7" id="KW-0813">Transport</keyword>
<dbReference type="GO" id="GO:0015031">
    <property type="term" value="P:protein transport"/>
    <property type="evidence" value="ECO:0007669"/>
    <property type="project" value="UniProtKB-KW"/>
</dbReference>
<dbReference type="GO" id="GO:0005886">
    <property type="term" value="C:plasma membrane"/>
    <property type="evidence" value="ECO:0007669"/>
    <property type="project" value="UniProtKB-SubCell"/>
</dbReference>
<dbReference type="GO" id="GO:0022857">
    <property type="term" value="F:transmembrane transporter activity"/>
    <property type="evidence" value="ECO:0007669"/>
    <property type="project" value="InterPro"/>
</dbReference>
<name>B3QWM1_CHLT3</name>
<dbReference type="PANTHER" id="PTHR30558">
    <property type="entry name" value="EXBD MEMBRANE COMPONENT OF PMF-DRIVEN MACROMOLECULE IMPORT SYSTEM"/>
    <property type="match status" value="1"/>
</dbReference>
<dbReference type="Pfam" id="PF02472">
    <property type="entry name" value="ExbD"/>
    <property type="match status" value="1"/>
</dbReference>
<dbReference type="HOGENOM" id="CLU_117507_0_0_10"/>
<evidence type="ECO:0000256" key="6">
    <source>
        <dbReference type="ARBA" id="ARBA00023136"/>
    </source>
</evidence>
<evidence type="ECO:0000256" key="7">
    <source>
        <dbReference type="RuleBase" id="RU003879"/>
    </source>
</evidence>
<keyword evidence="7" id="KW-0653">Protein transport</keyword>
<evidence type="ECO:0000256" key="4">
    <source>
        <dbReference type="ARBA" id="ARBA00022692"/>
    </source>
</evidence>
<dbReference type="eggNOG" id="COG0848">
    <property type="taxonomic scope" value="Bacteria"/>
</dbReference>
<keyword evidence="6" id="KW-0472">Membrane</keyword>
<evidence type="ECO:0000256" key="5">
    <source>
        <dbReference type="ARBA" id="ARBA00022989"/>
    </source>
</evidence>
<dbReference type="Proteomes" id="UP000001208">
    <property type="component" value="Chromosome"/>
</dbReference>
<reference evidence="8 9" key="1">
    <citation type="submission" date="2008-06" db="EMBL/GenBank/DDBJ databases">
        <title>Complete sequence of Chloroherpeton thalassium ATCC 35110.</title>
        <authorList>
            <consortium name="US DOE Joint Genome Institute"/>
            <person name="Lucas S."/>
            <person name="Copeland A."/>
            <person name="Lapidus A."/>
            <person name="Glavina del Rio T."/>
            <person name="Dalin E."/>
            <person name="Tice H."/>
            <person name="Bruce D."/>
            <person name="Goodwin L."/>
            <person name="Pitluck S."/>
            <person name="Schmutz J."/>
            <person name="Larimer F."/>
            <person name="Land M."/>
            <person name="Hauser L."/>
            <person name="Kyrpides N."/>
            <person name="Mikhailova N."/>
            <person name="Liu Z."/>
            <person name="Li T."/>
            <person name="Zhao F."/>
            <person name="Overmann J."/>
            <person name="Bryant D.A."/>
            <person name="Richardson P."/>
        </authorList>
    </citation>
    <scope>NUCLEOTIDE SEQUENCE [LARGE SCALE GENOMIC DNA]</scope>
    <source>
        <strain evidence="9">ATCC 35110 / GB-78</strain>
    </source>
</reference>
<dbReference type="STRING" id="517418.Ctha_2331"/>
<keyword evidence="9" id="KW-1185">Reference proteome</keyword>
<accession>B3QWM1</accession>
<gene>
    <name evidence="8" type="ordered locus">Ctha_2331</name>
</gene>
<dbReference type="KEGG" id="cts:Ctha_2331"/>
<comment type="similarity">
    <text evidence="2 7">Belongs to the ExbD/TolR family.</text>
</comment>
<evidence type="ECO:0000313" key="9">
    <source>
        <dbReference type="Proteomes" id="UP000001208"/>
    </source>
</evidence>
<keyword evidence="3" id="KW-1003">Cell membrane</keyword>
<sequence>MPKIKSKRVGFVLDMTPMVDVAFLLLTFFMLTTQFRPPEVVSVSLPGSHSDNKLPDSDILTVSVGKDNAIYMGVDSQPARVGIFERVIRQNLVGAGYSDAAIEDSLKSFKLNDGFEVRPENLEKMIINARLSNPKLRPVIRADVDADYQAIDVVIKAFKKTNMPIFNLITNLEG</sequence>
<evidence type="ECO:0008006" key="10">
    <source>
        <dbReference type="Google" id="ProtNLM"/>
    </source>
</evidence>
<organism evidence="8 9">
    <name type="scientific">Chloroherpeton thalassium (strain ATCC 35110 / GB-78)</name>
    <dbReference type="NCBI Taxonomy" id="517418"/>
    <lineage>
        <taxon>Bacteria</taxon>
        <taxon>Pseudomonadati</taxon>
        <taxon>Chlorobiota</taxon>
        <taxon>Chlorobiia</taxon>
        <taxon>Chlorobiales</taxon>
        <taxon>Chloroherpetonaceae</taxon>
        <taxon>Chloroherpeton</taxon>
    </lineage>
</organism>
<dbReference type="AlphaFoldDB" id="B3QWM1"/>
<proteinExistence type="inferred from homology"/>
<keyword evidence="5" id="KW-1133">Transmembrane helix</keyword>
<evidence type="ECO:0000256" key="3">
    <source>
        <dbReference type="ARBA" id="ARBA00022475"/>
    </source>
</evidence>
<evidence type="ECO:0000256" key="2">
    <source>
        <dbReference type="ARBA" id="ARBA00005811"/>
    </source>
</evidence>
<evidence type="ECO:0000256" key="1">
    <source>
        <dbReference type="ARBA" id="ARBA00004162"/>
    </source>
</evidence>
<keyword evidence="4 7" id="KW-0812">Transmembrane</keyword>